<evidence type="ECO:0000313" key="3">
    <source>
        <dbReference type="Proteomes" id="UP000450676"/>
    </source>
</evidence>
<dbReference type="Pfam" id="PF07589">
    <property type="entry name" value="PEP-CTERM"/>
    <property type="match status" value="1"/>
</dbReference>
<dbReference type="Proteomes" id="UP000450676">
    <property type="component" value="Unassembled WGS sequence"/>
</dbReference>
<reference evidence="2 3" key="1">
    <citation type="submission" date="2019-12" db="EMBL/GenBank/DDBJ databases">
        <title>Novel species isolated from a subtropical stream in China.</title>
        <authorList>
            <person name="Lu H."/>
        </authorList>
    </citation>
    <scope>NUCLEOTIDE SEQUENCE [LARGE SCALE GENOMIC DNA]</scope>
    <source>
        <strain evidence="2 3">FT127W</strain>
    </source>
</reference>
<feature type="domain" description="Ice-binding protein C-terminal" evidence="1">
    <location>
        <begin position="63"/>
        <end position="85"/>
    </location>
</feature>
<name>A0A7X4H8N9_9BURK</name>
<keyword evidence="3" id="KW-1185">Reference proteome</keyword>
<proteinExistence type="predicted"/>
<evidence type="ECO:0000259" key="1">
    <source>
        <dbReference type="Pfam" id="PF07589"/>
    </source>
</evidence>
<dbReference type="EMBL" id="WWCU01000001">
    <property type="protein sequence ID" value="MYN05947.1"/>
    <property type="molecule type" value="Genomic_DNA"/>
</dbReference>
<organism evidence="2 3">
    <name type="scientific">Pseudoduganella aquatica</name>
    <dbReference type="NCBI Taxonomy" id="2660641"/>
    <lineage>
        <taxon>Bacteria</taxon>
        <taxon>Pseudomonadati</taxon>
        <taxon>Pseudomonadota</taxon>
        <taxon>Betaproteobacteria</taxon>
        <taxon>Burkholderiales</taxon>
        <taxon>Oxalobacteraceae</taxon>
        <taxon>Telluria group</taxon>
        <taxon>Pseudoduganella</taxon>
    </lineage>
</organism>
<evidence type="ECO:0000313" key="2">
    <source>
        <dbReference type="EMBL" id="MYN05947.1"/>
    </source>
</evidence>
<comment type="caution">
    <text evidence="2">The sequence shown here is derived from an EMBL/GenBank/DDBJ whole genome shotgun (WGS) entry which is preliminary data.</text>
</comment>
<gene>
    <name evidence="2" type="ORF">GTP77_01195</name>
</gene>
<dbReference type="AlphaFoldDB" id="A0A7X4H8N9"/>
<dbReference type="NCBIfam" id="TIGR02595">
    <property type="entry name" value="PEP_CTERM"/>
    <property type="match status" value="1"/>
</dbReference>
<sequence>MQIHNYGAGQSILDYNNWGGSSNYSDIGLGTQVGGSGNPDWTFAYNAGQFTVKNLEVLVLRNSVPEPGSLALLGLGLFGLAAMRRKSVR</sequence>
<protein>
    <submittedName>
        <fullName evidence="2">PEP-CTERM sorting domain-containing protein</fullName>
    </submittedName>
</protein>
<accession>A0A7X4H8N9</accession>
<dbReference type="InterPro" id="IPR013424">
    <property type="entry name" value="Ice-binding_C"/>
</dbReference>